<feature type="region of interest" description="Disordered" evidence="1">
    <location>
        <begin position="56"/>
        <end position="93"/>
    </location>
</feature>
<sequence length="122" mass="13359">MGASLNQAGPMTVRTSFIHMQDRVPSCKDQNSFRGDDGLVVGEHTRRAIWIDGWTTPSSIPKQRRNKGNNSFKNNGPDGQLGPEISGRSPTIGKVTIEPDRITERVPLTICVLDVGPFTSIK</sequence>
<name>A0A2N5SB94_9BASI</name>
<gene>
    <name evidence="2" type="ORF">PCANC_23813</name>
    <name evidence="3" type="ORF">PCASD_01069</name>
</gene>
<evidence type="ECO:0000256" key="1">
    <source>
        <dbReference type="SAM" id="MobiDB-lite"/>
    </source>
</evidence>
<evidence type="ECO:0000313" key="3">
    <source>
        <dbReference type="EMBL" id="PLW51348.1"/>
    </source>
</evidence>
<proteinExistence type="predicted"/>
<evidence type="ECO:0000313" key="2">
    <source>
        <dbReference type="EMBL" id="PLW10498.1"/>
    </source>
</evidence>
<organism evidence="2 4">
    <name type="scientific">Puccinia coronata f. sp. avenae</name>
    <dbReference type="NCBI Taxonomy" id="200324"/>
    <lineage>
        <taxon>Eukaryota</taxon>
        <taxon>Fungi</taxon>
        <taxon>Dikarya</taxon>
        <taxon>Basidiomycota</taxon>
        <taxon>Pucciniomycotina</taxon>
        <taxon>Pucciniomycetes</taxon>
        <taxon>Pucciniales</taxon>
        <taxon>Pucciniaceae</taxon>
        <taxon>Puccinia</taxon>
    </lineage>
</organism>
<dbReference type="Proteomes" id="UP000235392">
    <property type="component" value="Unassembled WGS sequence"/>
</dbReference>
<accession>A0A2N5SB94</accession>
<evidence type="ECO:0000313" key="5">
    <source>
        <dbReference type="Proteomes" id="UP000235392"/>
    </source>
</evidence>
<dbReference type="Proteomes" id="UP000235388">
    <property type="component" value="Unassembled WGS sequence"/>
</dbReference>
<dbReference type="AlphaFoldDB" id="A0A2N5SB94"/>
<evidence type="ECO:0000313" key="4">
    <source>
        <dbReference type="Proteomes" id="UP000235388"/>
    </source>
</evidence>
<comment type="caution">
    <text evidence="2">The sequence shown here is derived from an EMBL/GenBank/DDBJ whole genome shotgun (WGS) entry which is preliminary data.</text>
</comment>
<keyword evidence="4" id="KW-1185">Reference proteome</keyword>
<dbReference type="EMBL" id="PGCI01000006">
    <property type="protein sequence ID" value="PLW51348.1"/>
    <property type="molecule type" value="Genomic_DNA"/>
</dbReference>
<reference evidence="4 5" key="1">
    <citation type="submission" date="2017-11" db="EMBL/GenBank/DDBJ databases">
        <title>De novo assembly and phasing of dikaryotic genomes from two isolates of Puccinia coronata f. sp. avenae, the causal agent of oat crown rust.</title>
        <authorList>
            <person name="Miller M.E."/>
            <person name="Zhang Y."/>
            <person name="Omidvar V."/>
            <person name="Sperschneider J."/>
            <person name="Schwessinger B."/>
            <person name="Raley C."/>
            <person name="Palmer J.M."/>
            <person name="Garnica D."/>
            <person name="Upadhyaya N."/>
            <person name="Rathjen J."/>
            <person name="Taylor J.M."/>
            <person name="Park R.F."/>
            <person name="Dodds P.N."/>
            <person name="Hirsch C.D."/>
            <person name="Kianian S.F."/>
            <person name="Figueroa M."/>
        </authorList>
    </citation>
    <scope>NUCLEOTIDE SEQUENCE [LARGE SCALE GENOMIC DNA]</scope>
    <source>
        <strain evidence="2">12NC29</strain>
        <strain evidence="3">12SD80</strain>
    </source>
</reference>
<protein>
    <submittedName>
        <fullName evidence="2">Uncharacterized protein</fullName>
    </submittedName>
</protein>
<dbReference type="EMBL" id="PGCJ01001057">
    <property type="protein sequence ID" value="PLW10498.1"/>
    <property type="molecule type" value="Genomic_DNA"/>
</dbReference>